<name>A0A9N9SY26_DIABA</name>
<gene>
    <name evidence="2" type="ORF">DIABBA_LOCUS5282</name>
</gene>
<reference evidence="2" key="1">
    <citation type="submission" date="2022-01" db="EMBL/GenBank/DDBJ databases">
        <authorList>
            <person name="King R."/>
        </authorList>
    </citation>
    <scope>NUCLEOTIDE SEQUENCE</scope>
</reference>
<protein>
    <recommendedName>
        <fullName evidence="1">Rhodanese domain-containing protein</fullName>
    </recommendedName>
</protein>
<dbReference type="PANTHER" id="PTHR44086">
    <property type="entry name" value="THIOSULFATE SULFURTRANSFERASE RDL2, MITOCHONDRIAL-RELATED"/>
    <property type="match status" value="1"/>
</dbReference>
<organism evidence="2 3">
    <name type="scientific">Diabrotica balteata</name>
    <name type="common">Banded cucumber beetle</name>
    <dbReference type="NCBI Taxonomy" id="107213"/>
    <lineage>
        <taxon>Eukaryota</taxon>
        <taxon>Metazoa</taxon>
        <taxon>Ecdysozoa</taxon>
        <taxon>Arthropoda</taxon>
        <taxon>Hexapoda</taxon>
        <taxon>Insecta</taxon>
        <taxon>Pterygota</taxon>
        <taxon>Neoptera</taxon>
        <taxon>Endopterygota</taxon>
        <taxon>Coleoptera</taxon>
        <taxon>Polyphaga</taxon>
        <taxon>Cucujiformia</taxon>
        <taxon>Chrysomeloidea</taxon>
        <taxon>Chrysomelidae</taxon>
        <taxon>Galerucinae</taxon>
        <taxon>Diabroticina</taxon>
        <taxon>Diabroticites</taxon>
        <taxon>Diabrotica</taxon>
    </lineage>
</organism>
<dbReference type="InterPro" id="IPR036873">
    <property type="entry name" value="Rhodanese-like_dom_sf"/>
</dbReference>
<dbReference type="SMART" id="SM00450">
    <property type="entry name" value="RHOD"/>
    <property type="match status" value="1"/>
</dbReference>
<dbReference type="EMBL" id="OU898278">
    <property type="protein sequence ID" value="CAG9831712.1"/>
    <property type="molecule type" value="Genomic_DNA"/>
</dbReference>
<dbReference type="SUPFAM" id="SSF52821">
    <property type="entry name" value="Rhodanese/Cell cycle control phosphatase"/>
    <property type="match status" value="1"/>
</dbReference>
<evidence type="ECO:0000313" key="3">
    <source>
        <dbReference type="Proteomes" id="UP001153709"/>
    </source>
</evidence>
<accession>A0A9N9SY26</accession>
<dbReference type="PANTHER" id="PTHR44086:SF10">
    <property type="entry name" value="THIOSULFATE SULFURTRANSFERASE_RHODANESE-LIKE DOMAIN-CONTAINING PROTEIN 3"/>
    <property type="match status" value="1"/>
</dbReference>
<dbReference type="Pfam" id="PF00581">
    <property type="entry name" value="Rhodanese"/>
    <property type="match status" value="1"/>
</dbReference>
<dbReference type="PROSITE" id="PS50206">
    <property type="entry name" value="RHODANESE_3"/>
    <property type="match status" value="1"/>
</dbReference>
<evidence type="ECO:0000259" key="1">
    <source>
        <dbReference type="PROSITE" id="PS50206"/>
    </source>
</evidence>
<dbReference type="Proteomes" id="UP001153709">
    <property type="component" value="Chromosome 3"/>
</dbReference>
<sequence>MLFNLVNKRLNIRIVRNLVTTMADKIVNIDEVEKVANDNNVWIVDVREPDEVKSSGLIGKSINIPLGTVKDVLKDTSSEAFQNNYGRPKPEANSPLIFYCMRGGRAAKAAELAESLGFKNAKYYQGSWTEWSSKHS</sequence>
<proteinExistence type="predicted"/>
<dbReference type="AlphaFoldDB" id="A0A9N9SY26"/>
<keyword evidence="3" id="KW-1185">Reference proteome</keyword>
<feature type="domain" description="Rhodanese" evidence="1">
    <location>
        <begin position="37"/>
        <end position="136"/>
    </location>
</feature>
<dbReference type="Gene3D" id="3.40.250.10">
    <property type="entry name" value="Rhodanese-like domain"/>
    <property type="match status" value="1"/>
</dbReference>
<evidence type="ECO:0000313" key="2">
    <source>
        <dbReference type="EMBL" id="CAG9831712.1"/>
    </source>
</evidence>
<dbReference type="OrthoDB" id="566238at2759"/>
<dbReference type="InterPro" id="IPR001763">
    <property type="entry name" value="Rhodanese-like_dom"/>
</dbReference>